<keyword evidence="1" id="KW-1133">Transmembrane helix</keyword>
<dbReference type="AlphaFoldDB" id="A0A9W7BEL2"/>
<proteinExistence type="predicted"/>
<evidence type="ECO:0000313" key="2">
    <source>
        <dbReference type="EMBL" id="GMH85269.1"/>
    </source>
</evidence>
<evidence type="ECO:0000256" key="1">
    <source>
        <dbReference type="SAM" id="Phobius"/>
    </source>
</evidence>
<keyword evidence="1" id="KW-0812">Transmembrane</keyword>
<keyword evidence="1" id="KW-0472">Membrane</keyword>
<reference evidence="3" key="1">
    <citation type="journal article" date="2023" name="Commun. Biol.">
        <title>Genome analysis of Parmales, the sister group of diatoms, reveals the evolutionary specialization of diatoms from phago-mixotrophs to photoautotrophs.</title>
        <authorList>
            <person name="Ban H."/>
            <person name="Sato S."/>
            <person name="Yoshikawa S."/>
            <person name="Yamada K."/>
            <person name="Nakamura Y."/>
            <person name="Ichinomiya M."/>
            <person name="Sato N."/>
            <person name="Blanc-Mathieu R."/>
            <person name="Endo H."/>
            <person name="Kuwata A."/>
            <person name="Ogata H."/>
        </authorList>
    </citation>
    <scope>NUCLEOTIDE SEQUENCE [LARGE SCALE GENOMIC DNA]</scope>
    <source>
        <strain evidence="3">NIES 3699</strain>
    </source>
</reference>
<name>A0A9W7BEL2_9STRA</name>
<feature type="transmembrane region" description="Helical" evidence="1">
    <location>
        <begin position="12"/>
        <end position="33"/>
    </location>
</feature>
<comment type="caution">
    <text evidence="2">The sequence shown here is derived from an EMBL/GenBank/DDBJ whole genome shotgun (WGS) entry which is preliminary data.</text>
</comment>
<evidence type="ECO:0000313" key="3">
    <source>
        <dbReference type="Proteomes" id="UP001165160"/>
    </source>
</evidence>
<gene>
    <name evidence="2" type="ORF">TrVE_jg13629</name>
</gene>
<dbReference type="EMBL" id="BRXX01000046">
    <property type="protein sequence ID" value="GMH85269.1"/>
    <property type="molecule type" value="Genomic_DNA"/>
</dbReference>
<keyword evidence="3" id="KW-1185">Reference proteome</keyword>
<accession>A0A9W7BEL2</accession>
<sequence length="77" mass="8538">MWKLAMLDHAYLIVLFGLCGGFHAILAIDMFGWGGKVAGPHWLQVRRPWSEVAARQDYKLPPKVSARGAKDESGAPF</sequence>
<organism evidence="2 3">
    <name type="scientific">Triparma verrucosa</name>
    <dbReference type="NCBI Taxonomy" id="1606542"/>
    <lineage>
        <taxon>Eukaryota</taxon>
        <taxon>Sar</taxon>
        <taxon>Stramenopiles</taxon>
        <taxon>Ochrophyta</taxon>
        <taxon>Bolidophyceae</taxon>
        <taxon>Parmales</taxon>
        <taxon>Triparmaceae</taxon>
        <taxon>Triparma</taxon>
    </lineage>
</organism>
<dbReference type="Proteomes" id="UP001165160">
    <property type="component" value="Unassembled WGS sequence"/>
</dbReference>
<protein>
    <submittedName>
        <fullName evidence="2">Uncharacterized protein</fullName>
    </submittedName>
</protein>